<reference evidence="6 7" key="1">
    <citation type="journal article" date="2014" name="BMC Genomics">
        <title>Comparative genome sequencing reveals chemotype-specific gene clusters in the toxigenic black mold Stachybotrys.</title>
        <authorList>
            <person name="Semeiks J."/>
            <person name="Borek D."/>
            <person name="Otwinowski Z."/>
            <person name="Grishin N.V."/>
        </authorList>
    </citation>
    <scope>NUCLEOTIDE SEQUENCE [LARGE SCALE GENOMIC DNA]</scope>
    <source>
        <strain evidence="6 7">IBT 40285</strain>
    </source>
</reference>
<dbReference type="InterPro" id="IPR030185">
    <property type="entry name" value="Mae1"/>
</dbReference>
<proteinExistence type="predicted"/>
<dbReference type="EMBL" id="KL659316">
    <property type="protein sequence ID" value="KFA69920.1"/>
    <property type="molecule type" value="Genomic_DNA"/>
</dbReference>
<dbReference type="HOGENOM" id="CLU_030057_2_0_1"/>
<evidence type="ECO:0000256" key="2">
    <source>
        <dbReference type="ARBA" id="ARBA00022692"/>
    </source>
</evidence>
<gene>
    <name evidence="6" type="ORF">S40285_03908</name>
</gene>
<dbReference type="PANTHER" id="PTHR31162">
    <property type="entry name" value="MALIC ACID TRANSPORT PROTEIN-RELATED"/>
    <property type="match status" value="1"/>
</dbReference>
<protein>
    <submittedName>
        <fullName evidence="6">Uncharacterized protein</fullName>
    </submittedName>
</protein>
<organism evidence="6 7">
    <name type="scientific">Stachybotrys chlorohalonatus (strain IBT 40285)</name>
    <dbReference type="NCBI Taxonomy" id="1283841"/>
    <lineage>
        <taxon>Eukaryota</taxon>
        <taxon>Fungi</taxon>
        <taxon>Dikarya</taxon>
        <taxon>Ascomycota</taxon>
        <taxon>Pezizomycotina</taxon>
        <taxon>Sordariomycetes</taxon>
        <taxon>Hypocreomycetidae</taxon>
        <taxon>Hypocreales</taxon>
        <taxon>Stachybotryaceae</taxon>
        <taxon>Stachybotrys</taxon>
    </lineage>
</organism>
<keyword evidence="3 5" id="KW-1133">Transmembrane helix</keyword>
<dbReference type="OrthoDB" id="2901184at2759"/>
<evidence type="ECO:0000313" key="6">
    <source>
        <dbReference type="EMBL" id="KFA69920.1"/>
    </source>
</evidence>
<evidence type="ECO:0000256" key="3">
    <source>
        <dbReference type="ARBA" id="ARBA00022989"/>
    </source>
</evidence>
<feature type="transmembrane region" description="Helical" evidence="5">
    <location>
        <begin position="353"/>
        <end position="374"/>
    </location>
</feature>
<dbReference type="GO" id="GO:0016020">
    <property type="term" value="C:membrane"/>
    <property type="evidence" value="ECO:0007669"/>
    <property type="project" value="UniProtKB-SubCell"/>
</dbReference>
<feature type="transmembrane region" description="Helical" evidence="5">
    <location>
        <begin position="238"/>
        <end position="260"/>
    </location>
</feature>
<dbReference type="Gene3D" id="1.50.10.150">
    <property type="entry name" value="Voltage-dependent anion channel"/>
    <property type="match status" value="1"/>
</dbReference>
<dbReference type="STRING" id="1283841.A0A084R135"/>
<dbReference type="OMA" id="LWLFTFW"/>
<dbReference type="GO" id="GO:0015140">
    <property type="term" value="F:malate transmembrane transporter activity"/>
    <property type="evidence" value="ECO:0007669"/>
    <property type="project" value="InterPro"/>
</dbReference>
<dbReference type="AlphaFoldDB" id="A0A084R135"/>
<keyword evidence="7" id="KW-1185">Reference proteome</keyword>
<comment type="subcellular location">
    <subcellularLocation>
        <location evidence="1">Membrane</location>
        <topology evidence="1">Multi-pass membrane protein</topology>
    </subcellularLocation>
</comment>
<evidence type="ECO:0000256" key="4">
    <source>
        <dbReference type="ARBA" id="ARBA00023136"/>
    </source>
</evidence>
<evidence type="ECO:0000313" key="7">
    <source>
        <dbReference type="Proteomes" id="UP000028524"/>
    </source>
</evidence>
<name>A0A084R135_STAC4</name>
<dbReference type="InterPro" id="IPR004695">
    <property type="entry name" value="SLAC1/Mae1/Ssu1/TehA"/>
</dbReference>
<dbReference type="InterPro" id="IPR038665">
    <property type="entry name" value="Voltage-dep_anion_channel_sf"/>
</dbReference>
<sequence>MGDEEDQLQRSRGSPNGQKVDLRDRIKHFTWANFTCTQSTGGIAILLSQLPYQFSGQQTAGAVIFVFNLVVFVILCVAMITRFALHPQTMKRSVINTPESFFMGSFWVSCATIIICMQRFAVPHAGPWVVVAVRVLFWMYAAMTLLYTCVMFVVSFSQMPVQPDTLSPGVFLKVYNTMLSGTVASAISQSQPPNHRLPIIVAGITYQGLGLLGSIVLLAWFIGGLFRYGLGAPDQRPGLFMPVGAPGYSILTFMGCAMNLPVEHSYFTRYPNAVEILQVLALWVSIFLWLFGFWLFAMALVANLPNVFPKVGGGRGIKPRMAFTLSWWALVFPNIGFVIGTGFIGQVLESDGIQWVATAMGILLFVVWLMDLVLHVKAMIAGQVMWPEKDEDASK</sequence>
<keyword evidence="4 5" id="KW-0472">Membrane</keyword>
<feature type="transmembrane region" description="Helical" evidence="5">
    <location>
        <begin position="128"/>
        <end position="154"/>
    </location>
</feature>
<accession>A0A084R135</accession>
<feature type="transmembrane region" description="Helical" evidence="5">
    <location>
        <begin position="280"/>
        <end position="304"/>
    </location>
</feature>
<feature type="transmembrane region" description="Helical" evidence="5">
    <location>
        <begin position="101"/>
        <end position="122"/>
    </location>
</feature>
<keyword evidence="2 5" id="KW-0812">Transmembrane</keyword>
<dbReference type="CDD" id="cd09317">
    <property type="entry name" value="TDT_Mae1_like"/>
    <property type="match status" value="1"/>
</dbReference>
<feature type="transmembrane region" description="Helical" evidence="5">
    <location>
        <begin position="60"/>
        <end position="80"/>
    </location>
</feature>
<feature type="transmembrane region" description="Helical" evidence="5">
    <location>
        <begin position="325"/>
        <end position="347"/>
    </location>
</feature>
<evidence type="ECO:0000256" key="5">
    <source>
        <dbReference type="SAM" id="Phobius"/>
    </source>
</evidence>
<evidence type="ECO:0000256" key="1">
    <source>
        <dbReference type="ARBA" id="ARBA00004141"/>
    </source>
</evidence>
<feature type="transmembrane region" description="Helical" evidence="5">
    <location>
        <begin position="199"/>
        <end position="226"/>
    </location>
</feature>
<dbReference type="PANTHER" id="PTHR31162:SF0">
    <property type="entry name" value="MALIC ACID TRANSPORT PROTEIN"/>
    <property type="match status" value="1"/>
</dbReference>
<dbReference type="InParanoid" id="A0A084R135"/>
<dbReference type="Proteomes" id="UP000028524">
    <property type="component" value="Unassembled WGS sequence"/>
</dbReference>
<dbReference type="Pfam" id="PF03595">
    <property type="entry name" value="SLAC1"/>
    <property type="match status" value="1"/>
</dbReference>